<evidence type="ECO:0008006" key="4">
    <source>
        <dbReference type="Google" id="ProtNLM"/>
    </source>
</evidence>
<keyword evidence="3" id="KW-1185">Reference proteome</keyword>
<dbReference type="AlphaFoldDB" id="A0AAQ4FHK8"/>
<reference evidence="2 3" key="1">
    <citation type="journal article" date="2023" name="Arcadia Sci">
        <title>De novo assembly of a long-read Amblyomma americanum tick genome.</title>
        <authorList>
            <person name="Chou S."/>
            <person name="Poskanzer K.E."/>
            <person name="Rollins M."/>
            <person name="Thuy-Boun P.S."/>
        </authorList>
    </citation>
    <scope>NUCLEOTIDE SEQUENCE [LARGE SCALE GENOMIC DNA]</scope>
    <source>
        <strain evidence="2">F_SG_1</strain>
        <tissue evidence="2">Salivary glands</tissue>
    </source>
</reference>
<accession>A0AAQ4FHK8</accession>
<sequence length="106" mass="11381">MLRFVAVLELLTADTYHSQPCPECTSPSVFFCLPLWPPQLKIFPTVHKLNAQKATTKLPASLTIGPAHAPAPVTRTRAPPCAHAPALRVTRSVAAVEKTPASANVF</sequence>
<proteinExistence type="predicted"/>
<feature type="chain" id="PRO_5042874247" description="Secreted protein" evidence="1">
    <location>
        <begin position="19"/>
        <end position="106"/>
    </location>
</feature>
<comment type="caution">
    <text evidence="2">The sequence shown here is derived from an EMBL/GenBank/DDBJ whole genome shotgun (WGS) entry which is preliminary data.</text>
</comment>
<evidence type="ECO:0000313" key="2">
    <source>
        <dbReference type="EMBL" id="KAK8786263.1"/>
    </source>
</evidence>
<gene>
    <name evidence="2" type="ORF">V5799_023963</name>
</gene>
<dbReference type="EMBL" id="JARKHS020002845">
    <property type="protein sequence ID" value="KAK8786263.1"/>
    <property type="molecule type" value="Genomic_DNA"/>
</dbReference>
<evidence type="ECO:0000313" key="3">
    <source>
        <dbReference type="Proteomes" id="UP001321473"/>
    </source>
</evidence>
<protein>
    <recommendedName>
        <fullName evidence="4">Secreted protein</fullName>
    </recommendedName>
</protein>
<evidence type="ECO:0000256" key="1">
    <source>
        <dbReference type="SAM" id="SignalP"/>
    </source>
</evidence>
<feature type="signal peptide" evidence="1">
    <location>
        <begin position="1"/>
        <end position="18"/>
    </location>
</feature>
<name>A0AAQ4FHK8_AMBAM</name>
<keyword evidence="1" id="KW-0732">Signal</keyword>
<dbReference type="Proteomes" id="UP001321473">
    <property type="component" value="Unassembled WGS sequence"/>
</dbReference>
<organism evidence="2 3">
    <name type="scientific">Amblyomma americanum</name>
    <name type="common">Lone star tick</name>
    <dbReference type="NCBI Taxonomy" id="6943"/>
    <lineage>
        <taxon>Eukaryota</taxon>
        <taxon>Metazoa</taxon>
        <taxon>Ecdysozoa</taxon>
        <taxon>Arthropoda</taxon>
        <taxon>Chelicerata</taxon>
        <taxon>Arachnida</taxon>
        <taxon>Acari</taxon>
        <taxon>Parasitiformes</taxon>
        <taxon>Ixodida</taxon>
        <taxon>Ixodoidea</taxon>
        <taxon>Ixodidae</taxon>
        <taxon>Amblyomminae</taxon>
        <taxon>Amblyomma</taxon>
    </lineage>
</organism>